<protein>
    <submittedName>
        <fullName evidence="4">GNAT superfamily N-acetyltransferase</fullName>
    </submittedName>
</protein>
<reference evidence="4 5" key="1">
    <citation type="submission" date="2020-08" db="EMBL/GenBank/DDBJ databases">
        <title>Genomic Encyclopedia of Type Strains, Phase III (KMG-III): the genomes of soil and plant-associated and newly described type strains.</title>
        <authorList>
            <person name="Whitman W."/>
        </authorList>
    </citation>
    <scope>NUCLEOTIDE SEQUENCE [LARGE SCALE GENOMIC DNA]</scope>
    <source>
        <strain evidence="4 5">CECT 8571</strain>
    </source>
</reference>
<dbReference type="AlphaFoldDB" id="A0A839UGI7"/>
<evidence type="ECO:0000313" key="4">
    <source>
        <dbReference type="EMBL" id="MBB3167002.1"/>
    </source>
</evidence>
<accession>A0A839UGI7</accession>
<keyword evidence="5" id="KW-1185">Reference proteome</keyword>
<dbReference type="CDD" id="cd04301">
    <property type="entry name" value="NAT_SF"/>
    <property type="match status" value="1"/>
</dbReference>
<dbReference type="Proteomes" id="UP000559987">
    <property type="component" value="Unassembled WGS sequence"/>
</dbReference>
<comment type="caution">
    <text evidence="4">The sequence shown here is derived from an EMBL/GenBank/DDBJ whole genome shotgun (WGS) entry which is preliminary data.</text>
</comment>
<dbReference type="GO" id="GO:0016747">
    <property type="term" value="F:acyltransferase activity, transferring groups other than amino-acyl groups"/>
    <property type="evidence" value="ECO:0007669"/>
    <property type="project" value="InterPro"/>
</dbReference>
<name>A0A839UGI7_9GAMM</name>
<dbReference type="RefSeq" id="WP_183907355.1">
    <property type="nucleotide sequence ID" value="NZ_JACHXZ010000001.1"/>
</dbReference>
<feature type="domain" description="N-acetyltransferase" evidence="3">
    <location>
        <begin position="1"/>
        <end position="134"/>
    </location>
</feature>
<dbReference type="EMBL" id="JACHXZ010000001">
    <property type="protein sequence ID" value="MBB3167002.1"/>
    <property type="molecule type" value="Genomic_DNA"/>
</dbReference>
<proteinExistence type="predicted"/>
<evidence type="ECO:0000259" key="3">
    <source>
        <dbReference type="PROSITE" id="PS51186"/>
    </source>
</evidence>
<evidence type="ECO:0000313" key="5">
    <source>
        <dbReference type="Proteomes" id="UP000559987"/>
    </source>
</evidence>
<dbReference type="SUPFAM" id="SSF55729">
    <property type="entry name" value="Acyl-CoA N-acyltransferases (Nat)"/>
    <property type="match status" value="1"/>
</dbReference>
<gene>
    <name evidence="4" type="ORF">FHS30_000178</name>
</gene>
<dbReference type="Gene3D" id="3.40.630.30">
    <property type="match status" value="1"/>
</dbReference>
<evidence type="ECO:0000256" key="1">
    <source>
        <dbReference type="ARBA" id="ARBA00022679"/>
    </source>
</evidence>
<dbReference type="InterPro" id="IPR016181">
    <property type="entry name" value="Acyl_CoA_acyltransferase"/>
</dbReference>
<dbReference type="InterPro" id="IPR050680">
    <property type="entry name" value="YpeA/RimI_acetyltransf"/>
</dbReference>
<keyword evidence="2" id="KW-0012">Acyltransferase</keyword>
<dbReference type="PROSITE" id="PS51186">
    <property type="entry name" value="GNAT"/>
    <property type="match status" value="1"/>
</dbReference>
<sequence length="134" mass="15481">MKIVHLTWEETIPIRHKVLWPNKPPAFCKIDGDETALHYGVEIDLELVCVASVYVDSEGARLRKFATLAEYQNRGVGSALLKRMLEDARSSKVKRFWFDARESALAFYSRFGFVAEGARFFKEDVPYFRMSINL</sequence>
<dbReference type="PANTHER" id="PTHR43420:SF12">
    <property type="entry name" value="N-ACETYLTRANSFERASE DOMAIN-CONTAINING PROTEIN"/>
    <property type="match status" value="1"/>
</dbReference>
<dbReference type="InterPro" id="IPR000182">
    <property type="entry name" value="GNAT_dom"/>
</dbReference>
<keyword evidence="1 4" id="KW-0808">Transferase</keyword>
<evidence type="ECO:0000256" key="2">
    <source>
        <dbReference type="ARBA" id="ARBA00023315"/>
    </source>
</evidence>
<dbReference type="PANTHER" id="PTHR43420">
    <property type="entry name" value="ACETYLTRANSFERASE"/>
    <property type="match status" value="1"/>
</dbReference>
<dbReference type="Pfam" id="PF13673">
    <property type="entry name" value="Acetyltransf_10"/>
    <property type="match status" value="1"/>
</dbReference>
<organism evidence="4 5">
    <name type="scientific">Simiduia aestuariiviva</name>
    <dbReference type="NCBI Taxonomy" id="1510459"/>
    <lineage>
        <taxon>Bacteria</taxon>
        <taxon>Pseudomonadati</taxon>
        <taxon>Pseudomonadota</taxon>
        <taxon>Gammaproteobacteria</taxon>
        <taxon>Cellvibrionales</taxon>
        <taxon>Cellvibrionaceae</taxon>
        <taxon>Simiduia</taxon>
    </lineage>
</organism>